<keyword evidence="11" id="KW-1185">Reference proteome</keyword>
<dbReference type="InterPro" id="IPR016032">
    <property type="entry name" value="Sig_transdc_resp-reg_C-effctor"/>
</dbReference>
<protein>
    <submittedName>
        <fullName evidence="10">DNA-binding response regulator</fullName>
    </submittedName>
</protein>
<evidence type="ECO:0000313" key="11">
    <source>
        <dbReference type="Proteomes" id="UP000264310"/>
    </source>
</evidence>
<comment type="caution">
    <text evidence="10">The sequence shown here is derived from an EMBL/GenBank/DDBJ whole genome shotgun (WGS) entry which is preliminary data.</text>
</comment>
<keyword evidence="4 7" id="KW-0238">DNA-binding</keyword>
<feature type="modified residue" description="4-aspartylphosphate" evidence="6">
    <location>
        <position position="51"/>
    </location>
</feature>
<evidence type="ECO:0000259" key="9">
    <source>
        <dbReference type="PROSITE" id="PS51755"/>
    </source>
</evidence>
<dbReference type="Gene3D" id="6.10.250.690">
    <property type="match status" value="1"/>
</dbReference>
<dbReference type="Pfam" id="PF00072">
    <property type="entry name" value="Response_reg"/>
    <property type="match status" value="1"/>
</dbReference>
<dbReference type="FunFam" id="3.40.50.2300:FF:000002">
    <property type="entry name" value="DNA-binding response regulator PhoP"/>
    <property type="match status" value="1"/>
</dbReference>
<dbReference type="PANTHER" id="PTHR48111:SF67">
    <property type="entry name" value="TRANSCRIPTIONAL REGULATORY PROTEIN TCTD"/>
    <property type="match status" value="1"/>
</dbReference>
<evidence type="ECO:0000256" key="3">
    <source>
        <dbReference type="ARBA" id="ARBA00023015"/>
    </source>
</evidence>
<keyword evidence="2" id="KW-0902">Two-component regulatory system</keyword>
<accession>A0A371X4P6</accession>
<keyword evidence="5" id="KW-0804">Transcription</keyword>
<name>A0A371X4P6_9HYPH</name>
<dbReference type="GO" id="GO:0000976">
    <property type="term" value="F:transcription cis-regulatory region binding"/>
    <property type="evidence" value="ECO:0007669"/>
    <property type="project" value="TreeGrafter"/>
</dbReference>
<dbReference type="InterPro" id="IPR036388">
    <property type="entry name" value="WH-like_DNA-bd_sf"/>
</dbReference>
<dbReference type="OrthoDB" id="9802426at2"/>
<proteinExistence type="predicted"/>
<evidence type="ECO:0000256" key="7">
    <source>
        <dbReference type="PROSITE-ProRule" id="PRU01091"/>
    </source>
</evidence>
<dbReference type="GO" id="GO:0005829">
    <property type="term" value="C:cytosol"/>
    <property type="evidence" value="ECO:0007669"/>
    <property type="project" value="TreeGrafter"/>
</dbReference>
<dbReference type="Gene3D" id="3.40.50.2300">
    <property type="match status" value="1"/>
</dbReference>
<evidence type="ECO:0000256" key="6">
    <source>
        <dbReference type="PROSITE-ProRule" id="PRU00169"/>
    </source>
</evidence>
<reference evidence="10 11" key="1">
    <citation type="submission" date="2018-08" db="EMBL/GenBank/DDBJ databases">
        <title>Fulvimarina sp. 85, whole genome shotgun sequence.</title>
        <authorList>
            <person name="Tuo L."/>
        </authorList>
    </citation>
    <scope>NUCLEOTIDE SEQUENCE [LARGE SCALE GENOMIC DNA]</scope>
    <source>
        <strain evidence="10 11">85</strain>
    </source>
</reference>
<feature type="domain" description="OmpR/PhoB-type" evidence="9">
    <location>
        <begin position="124"/>
        <end position="220"/>
    </location>
</feature>
<dbReference type="PROSITE" id="PS51755">
    <property type="entry name" value="OMPR_PHOB"/>
    <property type="match status" value="1"/>
</dbReference>
<dbReference type="GO" id="GO:0006355">
    <property type="term" value="P:regulation of DNA-templated transcription"/>
    <property type="evidence" value="ECO:0007669"/>
    <property type="project" value="InterPro"/>
</dbReference>
<feature type="domain" description="Response regulatory" evidence="8">
    <location>
        <begin position="2"/>
        <end position="116"/>
    </location>
</feature>
<dbReference type="PANTHER" id="PTHR48111">
    <property type="entry name" value="REGULATOR OF RPOS"/>
    <property type="match status" value="1"/>
</dbReference>
<dbReference type="Pfam" id="PF00486">
    <property type="entry name" value="Trans_reg_C"/>
    <property type="match status" value="1"/>
</dbReference>
<keyword evidence="1 6" id="KW-0597">Phosphoprotein</keyword>
<dbReference type="GO" id="GO:0032993">
    <property type="term" value="C:protein-DNA complex"/>
    <property type="evidence" value="ECO:0007669"/>
    <property type="project" value="TreeGrafter"/>
</dbReference>
<evidence type="ECO:0000256" key="2">
    <source>
        <dbReference type="ARBA" id="ARBA00023012"/>
    </source>
</evidence>
<dbReference type="CDD" id="cd00383">
    <property type="entry name" value="trans_reg_C"/>
    <property type="match status" value="1"/>
</dbReference>
<feature type="DNA-binding region" description="OmpR/PhoB-type" evidence="7">
    <location>
        <begin position="124"/>
        <end position="220"/>
    </location>
</feature>
<evidence type="ECO:0000256" key="5">
    <source>
        <dbReference type="ARBA" id="ARBA00023163"/>
    </source>
</evidence>
<evidence type="ECO:0000256" key="4">
    <source>
        <dbReference type="ARBA" id="ARBA00023125"/>
    </source>
</evidence>
<dbReference type="InterPro" id="IPR011006">
    <property type="entry name" value="CheY-like_superfamily"/>
</dbReference>
<dbReference type="AlphaFoldDB" id="A0A371X4P6"/>
<dbReference type="Proteomes" id="UP000264310">
    <property type="component" value="Unassembled WGS sequence"/>
</dbReference>
<dbReference type="SMART" id="SM00862">
    <property type="entry name" value="Trans_reg_C"/>
    <property type="match status" value="1"/>
</dbReference>
<dbReference type="Gene3D" id="1.10.10.10">
    <property type="entry name" value="Winged helix-like DNA-binding domain superfamily/Winged helix DNA-binding domain"/>
    <property type="match status" value="1"/>
</dbReference>
<sequence length="223" mass="24863">MRILVVEDNDDLAAAMVERLEGEGYAVDREGDGAEADGLLAHASFDLLILDINLPNRSGYEILGAMRRRGDRTPVLVLTARSEIEDRVIGLDQGADDFMVKPFDFRELSARCRALIRRKSGEASNIFTQGEFVFDRAARRASLAGLDLELRSREVQVLELFLANLDRVLTKEQVADGIYSFSEAPSLNAVEQILTRLRRKLEGAPFHIRTIRGLGYIASVRDA</sequence>
<dbReference type="EMBL" id="QURL01000003">
    <property type="protein sequence ID" value="RFC64177.1"/>
    <property type="molecule type" value="Genomic_DNA"/>
</dbReference>
<dbReference type="InterPro" id="IPR001789">
    <property type="entry name" value="Sig_transdc_resp-reg_receiver"/>
</dbReference>
<dbReference type="SMART" id="SM00448">
    <property type="entry name" value="REC"/>
    <property type="match status" value="1"/>
</dbReference>
<evidence type="ECO:0000313" key="10">
    <source>
        <dbReference type="EMBL" id="RFC64177.1"/>
    </source>
</evidence>
<keyword evidence="3" id="KW-0805">Transcription regulation</keyword>
<dbReference type="PROSITE" id="PS50110">
    <property type="entry name" value="RESPONSE_REGULATORY"/>
    <property type="match status" value="1"/>
</dbReference>
<evidence type="ECO:0000259" key="8">
    <source>
        <dbReference type="PROSITE" id="PS50110"/>
    </source>
</evidence>
<dbReference type="CDD" id="cd17624">
    <property type="entry name" value="REC_OmpR_PmrA-like"/>
    <property type="match status" value="1"/>
</dbReference>
<evidence type="ECO:0000256" key="1">
    <source>
        <dbReference type="ARBA" id="ARBA00022553"/>
    </source>
</evidence>
<dbReference type="SUPFAM" id="SSF46894">
    <property type="entry name" value="C-terminal effector domain of the bipartite response regulators"/>
    <property type="match status" value="1"/>
</dbReference>
<dbReference type="RefSeq" id="WP_116682594.1">
    <property type="nucleotide sequence ID" value="NZ_QURL01000003.1"/>
</dbReference>
<gene>
    <name evidence="10" type="ORF">DYI37_07425</name>
</gene>
<organism evidence="10 11">
    <name type="scientific">Fulvimarina endophytica</name>
    <dbReference type="NCBI Taxonomy" id="2293836"/>
    <lineage>
        <taxon>Bacteria</taxon>
        <taxon>Pseudomonadati</taxon>
        <taxon>Pseudomonadota</taxon>
        <taxon>Alphaproteobacteria</taxon>
        <taxon>Hyphomicrobiales</taxon>
        <taxon>Aurantimonadaceae</taxon>
        <taxon>Fulvimarina</taxon>
    </lineage>
</organism>
<dbReference type="GO" id="GO:0000156">
    <property type="term" value="F:phosphorelay response regulator activity"/>
    <property type="evidence" value="ECO:0007669"/>
    <property type="project" value="TreeGrafter"/>
</dbReference>
<dbReference type="InterPro" id="IPR039420">
    <property type="entry name" value="WalR-like"/>
</dbReference>
<dbReference type="SUPFAM" id="SSF52172">
    <property type="entry name" value="CheY-like"/>
    <property type="match status" value="1"/>
</dbReference>
<dbReference type="InterPro" id="IPR001867">
    <property type="entry name" value="OmpR/PhoB-type_DNA-bd"/>
</dbReference>